<accession>A0ABT5PGC6</accession>
<dbReference type="Proteomes" id="UP001148184">
    <property type="component" value="Unassembled WGS sequence"/>
</dbReference>
<organism evidence="1 2">
    <name type="scientific">Pseudomonas rubra</name>
    <dbReference type="NCBI Taxonomy" id="2942627"/>
    <lineage>
        <taxon>Bacteria</taxon>
        <taxon>Pseudomonadati</taxon>
        <taxon>Pseudomonadota</taxon>
        <taxon>Gammaproteobacteria</taxon>
        <taxon>Pseudomonadales</taxon>
        <taxon>Pseudomonadaceae</taxon>
        <taxon>Pseudomonas</taxon>
    </lineage>
</organism>
<evidence type="ECO:0000313" key="1">
    <source>
        <dbReference type="EMBL" id="MDD1017318.1"/>
    </source>
</evidence>
<dbReference type="EMBL" id="JAMDGZ010000089">
    <property type="protein sequence ID" value="MDD1017318.1"/>
    <property type="molecule type" value="Genomic_DNA"/>
</dbReference>
<protein>
    <recommendedName>
        <fullName evidence="3">HEAT repeat</fullName>
    </recommendedName>
</protein>
<name>A0ABT5PGC6_9PSED</name>
<evidence type="ECO:0008006" key="3">
    <source>
        <dbReference type="Google" id="ProtNLM"/>
    </source>
</evidence>
<reference evidence="1 2" key="1">
    <citation type="submission" date="2022-05" db="EMBL/GenBank/DDBJ databases">
        <title>Novel Pseudomonas spp. Isolated from a Rainbow Trout Aquaculture Facility.</title>
        <authorList>
            <person name="Testerman T."/>
            <person name="Graf J."/>
        </authorList>
    </citation>
    <scope>NUCLEOTIDE SEQUENCE [LARGE SCALE GENOMIC DNA]</scope>
    <source>
        <strain evidence="1 2">ID1025</strain>
    </source>
</reference>
<proteinExistence type="predicted"/>
<comment type="caution">
    <text evidence="1">The sequence shown here is derived from an EMBL/GenBank/DDBJ whole genome shotgun (WGS) entry which is preliminary data.</text>
</comment>
<sequence>MLIAPVTLPITRSAFAAALRTGHGRVAQQIEQQGCSGFEDLIIEACLTCLAHDPQVEAERAPWLFSIIERAQLQEMVFEAIKAKGLAPSCEDRHDLNQRSALLKALAVAGMDNAKTLLYASLARMPDTADVIAADDIVTLDGVEGLIHVARQLGQWLQADADFWVDETLYGQFAAAPGAEQGLALLARAAASDADIARYLAEVRKTRESVTGCTPDASLAAYTASDIVAHLHNKPADPCHWFRGWGAQASGDQREAIFMALMKTEQPEHAKRLFKCFAKTGAPRFEQRLLRWVDQPDKSLRWAAVTALATVKHPELRKTAKHLMAGGDITNGIALLVKNFVEGDFSTCLEQLARLENPDELHRAVGQLLRLCEANPGNQALDCLLYVYEHSPCSTCRKQAVKALIDTNTAPGWLLLEAAFDVDPDTRALVAPER</sequence>
<dbReference type="Gene3D" id="1.25.10.10">
    <property type="entry name" value="Leucine-rich Repeat Variant"/>
    <property type="match status" value="1"/>
</dbReference>
<dbReference type="SUPFAM" id="SSF48371">
    <property type="entry name" value="ARM repeat"/>
    <property type="match status" value="1"/>
</dbReference>
<dbReference type="InterPro" id="IPR016024">
    <property type="entry name" value="ARM-type_fold"/>
</dbReference>
<gene>
    <name evidence="1" type="ORF">M5G17_27070</name>
</gene>
<dbReference type="InterPro" id="IPR011989">
    <property type="entry name" value="ARM-like"/>
</dbReference>
<dbReference type="RefSeq" id="WP_273895922.1">
    <property type="nucleotide sequence ID" value="NZ_JAMDGP010000051.1"/>
</dbReference>
<keyword evidence="2" id="KW-1185">Reference proteome</keyword>
<evidence type="ECO:0000313" key="2">
    <source>
        <dbReference type="Proteomes" id="UP001148184"/>
    </source>
</evidence>